<protein>
    <submittedName>
        <fullName evidence="2">Uncharacterized protein</fullName>
    </submittedName>
</protein>
<sequence>MYVRTTKSYVLDTCISSVVRTSIYIHLCTISISIDQRFSLSLCDHPQKICLCSLILLLSVTLSTIQIFDIFSGEQRQLSWQ</sequence>
<feature type="transmembrane region" description="Helical" evidence="1">
    <location>
        <begin position="49"/>
        <end position="71"/>
    </location>
</feature>
<comment type="caution">
    <text evidence="2">The sequence shown here is derived from an EMBL/GenBank/DDBJ whole genome shotgun (WGS) entry which is preliminary data.</text>
</comment>
<dbReference type="Proteomes" id="UP000678393">
    <property type="component" value="Unassembled WGS sequence"/>
</dbReference>
<evidence type="ECO:0000313" key="2">
    <source>
        <dbReference type="EMBL" id="CAG5131399.1"/>
    </source>
</evidence>
<keyword evidence="1" id="KW-1133">Transmembrane helix</keyword>
<dbReference type="AlphaFoldDB" id="A0A8S3ZPS5"/>
<keyword evidence="1" id="KW-0472">Membrane</keyword>
<reference evidence="2" key="1">
    <citation type="submission" date="2021-04" db="EMBL/GenBank/DDBJ databases">
        <authorList>
            <consortium name="Molecular Ecology Group"/>
        </authorList>
    </citation>
    <scope>NUCLEOTIDE SEQUENCE</scope>
</reference>
<feature type="non-terminal residue" evidence="2">
    <location>
        <position position="1"/>
    </location>
</feature>
<name>A0A8S3ZPS5_9EUPU</name>
<dbReference type="EMBL" id="CAJHNH020004616">
    <property type="protein sequence ID" value="CAG5131399.1"/>
    <property type="molecule type" value="Genomic_DNA"/>
</dbReference>
<keyword evidence="1" id="KW-0812">Transmembrane</keyword>
<evidence type="ECO:0000313" key="3">
    <source>
        <dbReference type="Proteomes" id="UP000678393"/>
    </source>
</evidence>
<keyword evidence="3" id="KW-1185">Reference proteome</keyword>
<proteinExistence type="predicted"/>
<gene>
    <name evidence="2" type="ORF">CUNI_LOCUS16957</name>
</gene>
<evidence type="ECO:0000256" key="1">
    <source>
        <dbReference type="SAM" id="Phobius"/>
    </source>
</evidence>
<accession>A0A8S3ZPS5</accession>
<organism evidence="2 3">
    <name type="scientific">Candidula unifasciata</name>
    <dbReference type="NCBI Taxonomy" id="100452"/>
    <lineage>
        <taxon>Eukaryota</taxon>
        <taxon>Metazoa</taxon>
        <taxon>Spiralia</taxon>
        <taxon>Lophotrochozoa</taxon>
        <taxon>Mollusca</taxon>
        <taxon>Gastropoda</taxon>
        <taxon>Heterobranchia</taxon>
        <taxon>Euthyneura</taxon>
        <taxon>Panpulmonata</taxon>
        <taxon>Eupulmonata</taxon>
        <taxon>Stylommatophora</taxon>
        <taxon>Helicina</taxon>
        <taxon>Helicoidea</taxon>
        <taxon>Geomitridae</taxon>
        <taxon>Candidula</taxon>
    </lineage>
</organism>